<dbReference type="InterPro" id="IPR027981">
    <property type="entry name" value="DUF4446"/>
</dbReference>
<evidence type="ECO:0000313" key="3">
    <source>
        <dbReference type="Proteomes" id="UP000231388"/>
    </source>
</evidence>
<keyword evidence="1" id="KW-0472">Membrane</keyword>
<feature type="transmembrane region" description="Helical" evidence="1">
    <location>
        <begin position="6"/>
        <end position="27"/>
    </location>
</feature>
<name>A0A2G9XDR8_UNCKA</name>
<keyword evidence="1" id="KW-1133">Transmembrane helix</keyword>
<comment type="caution">
    <text evidence="2">The sequence shown here is derived from an EMBL/GenBank/DDBJ whole genome shotgun (WGS) entry which is preliminary data.</text>
</comment>
<evidence type="ECO:0000256" key="1">
    <source>
        <dbReference type="SAM" id="Phobius"/>
    </source>
</evidence>
<gene>
    <name evidence="2" type="ORF">COX53_02440</name>
</gene>
<evidence type="ECO:0000313" key="2">
    <source>
        <dbReference type="EMBL" id="PIP04421.1"/>
    </source>
</evidence>
<dbReference type="Proteomes" id="UP000231388">
    <property type="component" value="Unassembled WGS sequence"/>
</dbReference>
<reference evidence="2 3" key="1">
    <citation type="submission" date="2017-09" db="EMBL/GenBank/DDBJ databases">
        <title>Depth-based differentiation of microbial function through sediment-hosted aquifers and enrichment of novel symbionts in the deep terrestrial subsurface.</title>
        <authorList>
            <person name="Probst A.J."/>
            <person name="Ladd B."/>
            <person name="Jarett J.K."/>
            <person name="Geller-Mcgrath D.E."/>
            <person name="Sieber C.M."/>
            <person name="Emerson J.B."/>
            <person name="Anantharaman K."/>
            <person name="Thomas B.C."/>
            <person name="Malmstrom R."/>
            <person name="Stieglmeier M."/>
            <person name="Klingl A."/>
            <person name="Woyke T."/>
            <person name="Ryan C.M."/>
            <person name="Banfield J.F."/>
        </authorList>
    </citation>
    <scope>NUCLEOTIDE SEQUENCE [LARGE SCALE GENOMIC DNA]</scope>
    <source>
        <strain evidence="2">CG23_combo_of_CG06-09_8_20_14_all_40_14</strain>
    </source>
</reference>
<evidence type="ECO:0008006" key="4">
    <source>
        <dbReference type="Google" id="ProtNLM"/>
    </source>
</evidence>
<dbReference type="EMBL" id="PCQY01000031">
    <property type="protein sequence ID" value="PIP04421.1"/>
    <property type="molecule type" value="Genomic_DNA"/>
</dbReference>
<dbReference type="Pfam" id="PF14584">
    <property type="entry name" value="DUF4446"/>
    <property type="match status" value="1"/>
</dbReference>
<dbReference type="AlphaFoldDB" id="A0A2G9XDR8"/>
<sequence>MDTIITLYILLAVVFLTNIIVFGVLLMKLKNLSRIAKSLDIGKLKQISQDIESLKKISLKSFQKVGIVKFNPFKSMGGNLSFAAALLNALNEGIVISGLHNRESTRTYIKEISCGKEKPELSSEEKEAVENAVKS</sequence>
<organism evidence="2 3">
    <name type="scientific">candidate division WWE3 bacterium CG23_combo_of_CG06-09_8_20_14_all_40_14</name>
    <dbReference type="NCBI Taxonomy" id="1975095"/>
    <lineage>
        <taxon>Bacteria</taxon>
        <taxon>Katanobacteria</taxon>
    </lineage>
</organism>
<keyword evidence="1" id="KW-0812">Transmembrane</keyword>
<proteinExistence type="predicted"/>
<protein>
    <recommendedName>
        <fullName evidence="4">DUF4446 domain-containing protein</fullName>
    </recommendedName>
</protein>
<accession>A0A2G9XDR8</accession>